<name>A0A1I7B7Z5_9ACTN</name>
<dbReference type="AlphaFoldDB" id="A0A1I7B7Z5"/>
<evidence type="ECO:0000313" key="2">
    <source>
        <dbReference type="Proteomes" id="UP000199546"/>
    </source>
</evidence>
<protein>
    <submittedName>
        <fullName evidence="1">Uncharacterized protein</fullName>
    </submittedName>
</protein>
<sequence length="77" mass="7888">MPVIFTATTVLPNADVDRATAGLRAALRLAVAAGSPSEVPDWSTLVVTGPVVTADAGGWAGSWHKYTGTVGTKKTLH</sequence>
<dbReference type="Proteomes" id="UP000199546">
    <property type="component" value="Unassembled WGS sequence"/>
</dbReference>
<organism evidence="1 2">
    <name type="scientific">Geodermatophilus amargosae</name>
    <dbReference type="NCBI Taxonomy" id="1296565"/>
    <lineage>
        <taxon>Bacteria</taxon>
        <taxon>Bacillati</taxon>
        <taxon>Actinomycetota</taxon>
        <taxon>Actinomycetes</taxon>
        <taxon>Geodermatophilales</taxon>
        <taxon>Geodermatophilaceae</taxon>
        <taxon>Geodermatophilus</taxon>
    </lineage>
</organism>
<proteinExistence type="predicted"/>
<evidence type="ECO:0000313" key="1">
    <source>
        <dbReference type="EMBL" id="SFT83275.1"/>
    </source>
</evidence>
<accession>A0A1I7B7Z5</accession>
<gene>
    <name evidence="1" type="ORF">SAMN05660657_03399</name>
</gene>
<keyword evidence="2" id="KW-1185">Reference proteome</keyword>
<reference evidence="2" key="1">
    <citation type="submission" date="2016-10" db="EMBL/GenBank/DDBJ databases">
        <authorList>
            <person name="Varghese N."/>
            <person name="Submissions S."/>
        </authorList>
    </citation>
    <scope>NUCLEOTIDE SEQUENCE [LARGE SCALE GENOMIC DNA]</scope>
    <source>
        <strain evidence="2">DSM 46136</strain>
    </source>
</reference>
<dbReference type="EMBL" id="FPBA01000012">
    <property type="protein sequence ID" value="SFT83275.1"/>
    <property type="molecule type" value="Genomic_DNA"/>
</dbReference>